<organism evidence="2 3">
    <name type="scientific">Ensete ventricosum</name>
    <name type="common">Abyssinian banana</name>
    <name type="synonym">Musa ensete</name>
    <dbReference type="NCBI Taxonomy" id="4639"/>
    <lineage>
        <taxon>Eukaryota</taxon>
        <taxon>Viridiplantae</taxon>
        <taxon>Streptophyta</taxon>
        <taxon>Embryophyta</taxon>
        <taxon>Tracheophyta</taxon>
        <taxon>Spermatophyta</taxon>
        <taxon>Magnoliopsida</taxon>
        <taxon>Liliopsida</taxon>
        <taxon>Zingiberales</taxon>
        <taxon>Musaceae</taxon>
        <taxon>Ensete</taxon>
    </lineage>
</organism>
<evidence type="ECO:0000313" key="2">
    <source>
        <dbReference type="EMBL" id="RRT66970.1"/>
    </source>
</evidence>
<comment type="caution">
    <text evidence="2">The sequence shown here is derived from an EMBL/GenBank/DDBJ whole genome shotgun (WGS) entry which is preliminary data.</text>
</comment>
<sequence>MTGEVELQPDDGPRLSLGIGPGSDDAVRSRRSSLGDPPKGSGSSLGTHREITERRPEDSLQECRRLSNWWDERRVYRHRPGFHVADSH</sequence>
<gene>
    <name evidence="2" type="ORF">B296_00004059</name>
</gene>
<dbReference type="EMBL" id="AMZH03005221">
    <property type="protein sequence ID" value="RRT66970.1"/>
    <property type="molecule type" value="Genomic_DNA"/>
</dbReference>
<proteinExistence type="predicted"/>
<evidence type="ECO:0000313" key="3">
    <source>
        <dbReference type="Proteomes" id="UP000287651"/>
    </source>
</evidence>
<dbReference type="Proteomes" id="UP000287651">
    <property type="component" value="Unassembled WGS sequence"/>
</dbReference>
<evidence type="ECO:0000256" key="1">
    <source>
        <dbReference type="SAM" id="MobiDB-lite"/>
    </source>
</evidence>
<name>A0A426ZSQ4_ENSVE</name>
<accession>A0A426ZSQ4</accession>
<reference evidence="2 3" key="1">
    <citation type="journal article" date="2014" name="Agronomy (Basel)">
        <title>A Draft Genome Sequence for Ensete ventricosum, the Drought-Tolerant Tree Against Hunger.</title>
        <authorList>
            <person name="Harrison J."/>
            <person name="Moore K.A."/>
            <person name="Paszkiewicz K."/>
            <person name="Jones T."/>
            <person name="Grant M."/>
            <person name="Ambacheew D."/>
            <person name="Muzemil S."/>
            <person name="Studholme D.J."/>
        </authorList>
    </citation>
    <scope>NUCLEOTIDE SEQUENCE [LARGE SCALE GENOMIC DNA]</scope>
</reference>
<feature type="region of interest" description="Disordered" evidence="1">
    <location>
        <begin position="1"/>
        <end position="58"/>
    </location>
</feature>
<protein>
    <submittedName>
        <fullName evidence="2">Uncharacterized protein</fullName>
    </submittedName>
</protein>
<dbReference type="AlphaFoldDB" id="A0A426ZSQ4"/>
<feature type="compositionally biased region" description="Basic and acidic residues" evidence="1">
    <location>
        <begin position="47"/>
        <end position="58"/>
    </location>
</feature>